<comment type="catalytic activity">
    <reaction evidence="1">
        <text>Hydrolysis of terminal, non-reducing alpha-D-galactose residues in alpha-D-galactosides, including galactose oligosaccharides, galactomannans and galactolipids.</text>
        <dbReference type="EC" id="3.2.1.22"/>
    </reaction>
</comment>
<feature type="chain" id="PRO_5012734019" description="alpha-galactosidase" evidence="3">
    <location>
        <begin position="22"/>
        <end position="285"/>
    </location>
</feature>
<dbReference type="Gene3D" id="3.20.20.70">
    <property type="entry name" value="Aldolase class I"/>
    <property type="match status" value="1"/>
</dbReference>
<organism evidence="5 6">
    <name type="scientific">Piromyces finnis</name>
    <dbReference type="NCBI Taxonomy" id="1754191"/>
    <lineage>
        <taxon>Eukaryota</taxon>
        <taxon>Fungi</taxon>
        <taxon>Fungi incertae sedis</taxon>
        <taxon>Chytridiomycota</taxon>
        <taxon>Chytridiomycota incertae sedis</taxon>
        <taxon>Neocallimastigomycetes</taxon>
        <taxon>Neocallimastigales</taxon>
        <taxon>Neocallimastigaceae</taxon>
        <taxon>Piromyces</taxon>
    </lineage>
</organism>
<keyword evidence="6" id="KW-1185">Reference proteome</keyword>
<dbReference type="STRING" id="1754191.A0A1Y1VLM0"/>
<dbReference type="EMBL" id="MCFH01000004">
    <property type="protein sequence ID" value="ORX58648.1"/>
    <property type="molecule type" value="Genomic_DNA"/>
</dbReference>
<dbReference type="InterPro" id="IPR004352">
    <property type="entry name" value="GH114_TIM-barrel"/>
</dbReference>
<dbReference type="AlphaFoldDB" id="A0A1Y1VLM0"/>
<dbReference type="SUPFAM" id="SSF51445">
    <property type="entry name" value="(Trans)glycosidases"/>
    <property type="match status" value="1"/>
</dbReference>
<dbReference type="PANTHER" id="PTHR35273">
    <property type="entry name" value="ALPHA-1,4 POLYGALACTOSAMINIDASE, PUTATIVE (AFU_ORTHOLOGUE AFUA_3G07890)-RELATED"/>
    <property type="match status" value="1"/>
</dbReference>
<evidence type="ECO:0000313" key="5">
    <source>
        <dbReference type="EMBL" id="ORX58648.1"/>
    </source>
</evidence>
<evidence type="ECO:0000313" key="6">
    <source>
        <dbReference type="Proteomes" id="UP000193719"/>
    </source>
</evidence>
<dbReference type="Pfam" id="PF03537">
    <property type="entry name" value="Glyco_hydro_114"/>
    <property type="match status" value="1"/>
</dbReference>
<name>A0A1Y1VLM0_9FUNG</name>
<dbReference type="GO" id="GO:0004557">
    <property type="term" value="F:alpha-galactosidase activity"/>
    <property type="evidence" value="ECO:0007669"/>
    <property type="project" value="UniProtKB-EC"/>
</dbReference>
<reference evidence="5 6" key="2">
    <citation type="submission" date="2016-08" db="EMBL/GenBank/DDBJ databases">
        <title>Pervasive Adenine N6-methylation of Active Genes in Fungi.</title>
        <authorList>
            <consortium name="DOE Joint Genome Institute"/>
            <person name="Mondo S.J."/>
            <person name="Dannebaum R.O."/>
            <person name="Kuo R.C."/>
            <person name="Labutti K."/>
            <person name="Haridas S."/>
            <person name="Kuo A."/>
            <person name="Salamov A."/>
            <person name="Ahrendt S.R."/>
            <person name="Lipzen A."/>
            <person name="Sullivan W."/>
            <person name="Andreopoulos W.B."/>
            <person name="Clum A."/>
            <person name="Lindquist E."/>
            <person name="Daum C."/>
            <person name="Ramamoorthy G.K."/>
            <person name="Gryganskyi A."/>
            <person name="Culley D."/>
            <person name="Magnuson J.K."/>
            <person name="James T.Y."/>
            <person name="O'Malley M.A."/>
            <person name="Stajich J.E."/>
            <person name="Spatafora J.W."/>
            <person name="Visel A."/>
            <person name="Grigoriev I.V."/>
        </authorList>
    </citation>
    <scope>NUCLEOTIDE SEQUENCE [LARGE SCALE GENOMIC DNA]</scope>
    <source>
        <strain evidence="6">finn</strain>
    </source>
</reference>
<sequence length="285" mass="33156">MIFILPIYFLVLLLFTNCSKAVWQPKIDTTWNIILKKDGFDIKKEKNEVIDIDLHSNSAEDIQNFHNAGKKVICYFSGGTLEDFRPDKDEYYKVDGLVKNDYKQWKGENWLDFRKEGIKPLITNRMKLAVEKKCDAIDVDNLDGYQDKSVQKKWSEPLTKEDTITFAKWLSATAHSLGLAIGLKNSLFMIDEVGQYFDFAINESCATNDYPECHLYKSFLDSGKAVFGITYEIYLKDHYNRLCDALDGLKISMIIKKEELIQSGKNFNTHNCPFIYTLGKYYYYY</sequence>
<evidence type="ECO:0000256" key="3">
    <source>
        <dbReference type="SAM" id="SignalP"/>
    </source>
</evidence>
<evidence type="ECO:0000259" key="4">
    <source>
        <dbReference type="Pfam" id="PF03537"/>
    </source>
</evidence>
<evidence type="ECO:0000256" key="2">
    <source>
        <dbReference type="ARBA" id="ARBA00012755"/>
    </source>
</evidence>
<proteinExistence type="predicted"/>
<dbReference type="InterPro" id="IPR013785">
    <property type="entry name" value="Aldolase_TIM"/>
</dbReference>
<feature type="signal peptide" evidence="3">
    <location>
        <begin position="1"/>
        <end position="21"/>
    </location>
</feature>
<comment type="caution">
    <text evidence="5">The sequence shown here is derived from an EMBL/GenBank/DDBJ whole genome shotgun (WGS) entry which is preliminary data.</text>
</comment>
<protein>
    <recommendedName>
        <fullName evidence="2">alpha-galactosidase</fullName>
        <ecNumber evidence="2">3.2.1.22</ecNumber>
    </recommendedName>
</protein>
<gene>
    <name evidence="5" type="ORF">BCR36DRAFT_276643</name>
</gene>
<reference evidence="5 6" key="1">
    <citation type="submission" date="2016-08" db="EMBL/GenBank/DDBJ databases">
        <title>Genomes of anaerobic fungi encode conserved fungal cellulosomes for biomass hydrolysis.</title>
        <authorList>
            <consortium name="DOE Joint Genome Institute"/>
            <person name="Haitjema C.H."/>
            <person name="Gilmore S.P."/>
            <person name="Henske J.K."/>
            <person name="Solomon K.V."/>
            <person name="De Groot R."/>
            <person name="Kuo A."/>
            <person name="Mondo S.J."/>
            <person name="Salamov A.A."/>
            <person name="Labutti K."/>
            <person name="Zhao Z."/>
            <person name="Chiniquy J."/>
            <person name="Barry K."/>
            <person name="Brewer H.M."/>
            <person name="Purvine S.O."/>
            <person name="Wright A.T."/>
            <person name="Boxma B."/>
            <person name="Van Alen T."/>
            <person name="Hackstein J.H."/>
            <person name="Baker S.E."/>
            <person name="Grigoriev I.V."/>
            <person name="O'Malley M.A."/>
        </authorList>
    </citation>
    <scope>NUCLEOTIDE SEQUENCE [LARGE SCALE GENOMIC DNA]</scope>
    <source>
        <strain evidence="6">finn</strain>
    </source>
</reference>
<evidence type="ECO:0000256" key="1">
    <source>
        <dbReference type="ARBA" id="ARBA00001255"/>
    </source>
</evidence>
<dbReference type="EC" id="3.2.1.22" evidence="2"/>
<dbReference type="OrthoDB" id="2108802at2759"/>
<feature type="domain" description="Glycoside-hydrolase family GH114 TIM-barrel" evidence="4">
    <location>
        <begin position="30"/>
        <end position="261"/>
    </location>
</feature>
<keyword evidence="3" id="KW-0732">Signal</keyword>
<accession>A0A1Y1VLM0</accession>
<dbReference type="Proteomes" id="UP000193719">
    <property type="component" value="Unassembled WGS sequence"/>
</dbReference>
<dbReference type="PANTHER" id="PTHR35273:SF2">
    <property type="entry name" value="ALPHA-GALACTOSIDASE"/>
    <property type="match status" value="1"/>
</dbReference>
<dbReference type="InterPro" id="IPR017853">
    <property type="entry name" value="GH"/>
</dbReference>